<protein>
    <submittedName>
        <fullName evidence="6">Transcriptional regulator</fullName>
    </submittedName>
</protein>
<dbReference type="Gene3D" id="1.20.120.530">
    <property type="entry name" value="GntR ligand-binding domain-like"/>
    <property type="match status" value="1"/>
</dbReference>
<evidence type="ECO:0000256" key="3">
    <source>
        <dbReference type="ARBA" id="ARBA00023125"/>
    </source>
</evidence>
<dbReference type="InterPro" id="IPR008920">
    <property type="entry name" value="TF_FadR/GntR_C"/>
</dbReference>
<dbReference type="PANTHER" id="PTHR43537">
    <property type="entry name" value="TRANSCRIPTIONAL REGULATOR, GNTR FAMILY"/>
    <property type="match status" value="1"/>
</dbReference>
<organism evidence="6 7">
    <name type="scientific">Telmatospirillum siberiense</name>
    <dbReference type="NCBI Taxonomy" id="382514"/>
    <lineage>
        <taxon>Bacteria</taxon>
        <taxon>Pseudomonadati</taxon>
        <taxon>Pseudomonadota</taxon>
        <taxon>Alphaproteobacteria</taxon>
        <taxon>Rhodospirillales</taxon>
        <taxon>Rhodospirillaceae</taxon>
        <taxon>Telmatospirillum</taxon>
    </lineage>
</organism>
<dbReference type="Proteomes" id="UP000233293">
    <property type="component" value="Unassembled WGS sequence"/>
</dbReference>
<evidence type="ECO:0000259" key="5">
    <source>
        <dbReference type="SMART" id="SM00895"/>
    </source>
</evidence>
<evidence type="ECO:0000256" key="2">
    <source>
        <dbReference type="ARBA" id="ARBA00023015"/>
    </source>
</evidence>
<dbReference type="GO" id="GO:0003677">
    <property type="term" value="F:DNA binding"/>
    <property type="evidence" value="ECO:0007669"/>
    <property type="project" value="UniProtKB-KW"/>
</dbReference>
<feature type="domain" description="GntR C-terminal" evidence="5">
    <location>
        <begin position="31"/>
        <end position="159"/>
    </location>
</feature>
<dbReference type="SMART" id="SM00895">
    <property type="entry name" value="FCD"/>
    <property type="match status" value="1"/>
</dbReference>
<name>A0A2N3PZQ6_9PROT</name>
<dbReference type="InterPro" id="IPR011711">
    <property type="entry name" value="GntR_C"/>
</dbReference>
<keyword evidence="4" id="KW-0804">Transcription</keyword>
<dbReference type="RefSeq" id="WP_101249442.1">
    <property type="nucleotide sequence ID" value="NZ_PIUM01000003.1"/>
</dbReference>
<comment type="caution">
    <text evidence="6">The sequence shown here is derived from an EMBL/GenBank/DDBJ whole genome shotgun (WGS) entry which is preliminary data.</text>
</comment>
<dbReference type="OrthoDB" id="5450856at2"/>
<dbReference type="SUPFAM" id="SSF48008">
    <property type="entry name" value="GntR ligand-binding domain-like"/>
    <property type="match status" value="1"/>
</dbReference>
<evidence type="ECO:0000256" key="1">
    <source>
        <dbReference type="ARBA" id="ARBA00022491"/>
    </source>
</evidence>
<dbReference type="Pfam" id="PF07729">
    <property type="entry name" value="FCD"/>
    <property type="match status" value="1"/>
</dbReference>
<keyword evidence="7" id="KW-1185">Reference proteome</keyword>
<sequence>MTEAISSHHNEENQQSPLAGLLKSHPETAFDYLEFRFIAAGMSAQMAAERASEKERARITRAFETVVAASEMLDTSAEYEADREFHLSIYAASHNAVMEHVMRNVFVMLHQDVFYDRRQFHGRAGVRELLLRQHKAIYDAVMAREPERARRAAENHVLYIRDTLQESRVAEQRAAVALRRSGRASLVQMNDVET</sequence>
<keyword evidence="2" id="KW-0805">Transcription regulation</keyword>
<evidence type="ECO:0000256" key="4">
    <source>
        <dbReference type="ARBA" id="ARBA00023163"/>
    </source>
</evidence>
<dbReference type="PANTHER" id="PTHR43537:SF34">
    <property type="entry name" value="PYRUVATE DEHYDROGENASE COMPLEX REPRESSOR"/>
    <property type="match status" value="1"/>
</dbReference>
<keyword evidence="1" id="KW-0678">Repressor</keyword>
<reference evidence="7" key="1">
    <citation type="submission" date="2017-12" db="EMBL/GenBank/DDBJ databases">
        <title>Draft genome sequence of Telmatospirillum siberiense 26-4b1T, an acidotolerant peatland alphaproteobacterium potentially involved in sulfur cycling.</title>
        <authorList>
            <person name="Hausmann B."/>
            <person name="Pjevac P."/>
            <person name="Schreck K."/>
            <person name="Herbold C.W."/>
            <person name="Daims H."/>
            <person name="Wagner M."/>
            <person name="Pester M."/>
            <person name="Loy A."/>
        </authorList>
    </citation>
    <scope>NUCLEOTIDE SEQUENCE [LARGE SCALE GENOMIC DNA]</scope>
    <source>
        <strain evidence="7">26-4b1</strain>
    </source>
</reference>
<evidence type="ECO:0000313" key="6">
    <source>
        <dbReference type="EMBL" id="PKU25897.1"/>
    </source>
</evidence>
<keyword evidence="3" id="KW-0238">DNA-binding</keyword>
<dbReference type="EMBL" id="PIUM01000003">
    <property type="protein sequence ID" value="PKU25897.1"/>
    <property type="molecule type" value="Genomic_DNA"/>
</dbReference>
<accession>A0A2N3PZQ6</accession>
<gene>
    <name evidence="6" type="ORF">CWS72_04935</name>
</gene>
<proteinExistence type="predicted"/>
<evidence type="ECO:0000313" key="7">
    <source>
        <dbReference type="Proteomes" id="UP000233293"/>
    </source>
</evidence>
<dbReference type="AlphaFoldDB" id="A0A2N3PZQ6"/>